<dbReference type="Proteomes" id="UP000220106">
    <property type="component" value="Unassembled WGS sequence"/>
</dbReference>
<evidence type="ECO:0000313" key="4">
    <source>
        <dbReference type="EMBL" id="PEJ35064.1"/>
    </source>
</evidence>
<proteinExistence type="inferred from homology"/>
<comment type="similarity">
    <text evidence="1 3">Belongs to the FlgD family.</text>
</comment>
<comment type="caution">
    <text evidence="4">The sequence shown here is derived from an EMBL/GenBank/DDBJ whole genome shotgun (WGS) entry which is preliminary data.</text>
</comment>
<dbReference type="GO" id="GO:0044781">
    <property type="term" value="P:bacterial-type flagellum organization"/>
    <property type="evidence" value="ECO:0007669"/>
    <property type="project" value="UniProtKB-UniRule"/>
</dbReference>
<comment type="function">
    <text evidence="3">Required for flagellar hook formation. May act as a scaffolding protein.</text>
</comment>
<keyword evidence="4" id="KW-0969">Cilium</keyword>
<dbReference type="Pfam" id="PF03963">
    <property type="entry name" value="FlgD"/>
    <property type="match status" value="1"/>
</dbReference>
<protein>
    <recommendedName>
        <fullName evidence="3">Basal-body rod modification protein FlgD</fullName>
    </recommendedName>
</protein>
<sequence>MTTIDTSLLLSSYQSDRKTGDSLGKDDFLKLLLTQLQNQDPSSPMDNTEFIAQMATFSSLEQMMNIGSQIDELIGLNQQNSLINYNSFVGKEVTWHILDESGENLAIEEGLGIVESIQYKGDNIYFILEDGTKLQPANISAMKQSSTTSNSLTNASELIGKRVTWNDEENGDLSAVVTSVSMNKGKVQIEVDDESGTKLSLEQLIKIASA</sequence>
<keyword evidence="4" id="KW-0966">Cell projection</keyword>
<dbReference type="AlphaFoldDB" id="A0AAX0S4D0"/>
<dbReference type="EMBL" id="NUEQ01000013">
    <property type="protein sequence ID" value="PEJ35064.1"/>
    <property type="molecule type" value="Genomic_DNA"/>
</dbReference>
<keyword evidence="2 3" id="KW-1005">Bacterial flagellum biogenesis</keyword>
<gene>
    <name evidence="4" type="ORF">CN689_07035</name>
</gene>
<dbReference type="RefSeq" id="WP_098175349.1">
    <property type="nucleotide sequence ID" value="NZ_NUEQ01000013.1"/>
</dbReference>
<evidence type="ECO:0000313" key="5">
    <source>
        <dbReference type="Proteomes" id="UP000220106"/>
    </source>
</evidence>
<evidence type="ECO:0000256" key="1">
    <source>
        <dbReference type="ARBA" id="ARBA00010577"/>
    </source>
</evidence>
<name>A0AAX0S4D0_9BACI</name>
<keyword evidence="4" id="KW-0282">Flagellum</keyword>
<organism evidence="4 5">
    <name type="scientific">Peribacillus butanolivorans</name>
    <dbReference type="NCBI Taxonomy" id="421767"/>
    <lineage>
        <taxon>Bacteria</taxon>
        <taxon>Bacillati</taxon>
        <taxon>Bacillota</taxon>
        <taxon>Bacilli</taxon>
        <taxon>Bacillales</taxon>
        <taxon>Bacillaceae</taxon>
        <taxon>Peribacillus</taxon>
    </lineage>
</organism>
<accession>A0AAX0S4D0</accession>
<dbReference type="NCBIfam" id="NF007197">
    <property type="entry name" value="PRK09618.1"/>
    <property type="match status" value="1"/>
</dbReference>
<evidence type="ECO:0000256" key="2">
    <source>
        <dbReference type="ARBA" id="ARBA00022795"/>
    </source>
</evidence>
<dbReference type="InterPro" id="IPR005648">
    <property type="entry name" value="FlgD"/>
</dbReference>
<evidence type="ECO:0000256" key="3">
    <source>
        <dbReference type="RuleBase" id="RU362076"/>
    </source>
</evidence>
<reference evidence="4 5" key="1">
    <citation type="submission" date="2017-09" db="EMBL/GenBank/DDBJ databases">
        <title>Large-scale bioinformatics analysis of Bacillus genomes uncovers conserved roles of natural products in bacterial physiology.</title>
        <authorList>
            <consortium name="Agbiome Team Llc"/>
            <person name="Bleich R.M."/>
            <person name="Kirk G.J."/>
            <person name="Santa Maria K.C."/>
            <person name="Allen S.E."/>
            <person name="Farag S."/>
            <person name="Shank E.A."/>
            <person name="Bowers A."/>
        </authorList>
    </citation>
    <scope>NUCLEOTIDE SEQUENCE [LARGE SCALE GENOMIC DNA]</scope>
    <source>
        <strain evidence="4 5">AFS003229</strain>
    </source>
</reference>